<keyword evidence="3" id="KW-1185">Reference proteome</keyword>
<name>A0A540N706_MALBA</name>
<gene>
    <name evidence="2" type="ORF">C1H46_007562</name>
</gene>
<evidence type="ECO:0000256" key="1">
    <source>
        <dbReference type="SAM" id="MobiDB-lite"/>
    </source>
</evidence>
<dbReference type="Proteomes" id="UP000315295">
    <property type="component" value="Unassembled WGS sequence"/>
</dbReference>
<feature type="region of interest" description="Disordered" evidence="1">
    <location>
        <begin position="107"/>
        <end position="133"/>
    </location>
</feature>
<organism evidence="2 3">
    <name type="scientific">Malus baccata</name>
    <name type="common">Siberian crab apple</name>
    <name type="synonym">Pyrus baccata</name>
    <dbReference type="NCBI Taxonomy" id="106549"/>
    <lineage>
        <taxon>Eukaryota</taxon>
        <taxon>Viridiplantae</taxon>
        <taxon>Streptophyta</taxon>
        <taxon>Embryophyta</taxon>
        <taxon>Tracheophyta</taxon>
        <taxon>Spermatophyta</taxon>
        <taxon>Magnoliopsida</taxon>
        <taxon>eudicotyledons</taxon>
        <taxon>Gunneridae</taxon>
        <taxon>Pentapetalae</taxon>
        <taxon>rosids</taxon>
        <taxon>fabids</taxon>
        <taxon>Rosales</taxon>
        <taxon>Rosaceae</taxon>
        <taxon>Amygdaloideae</taxon>
        <taxon>Maleae</taxon>
        <taxon>Malus</taxon>
    </lineage>
</organism>
<proteinExistence type="predicted"/>
<reference evidence="2 3" key="1">
    <citation type="journal article" date="2019" name="G3 (Bethesda)">
        <title>Sequencing of a Wild Apple (Malus baccata) Genome Unravels the Differences Between Cultivated and Wild Apple Species Regarding Disease Resistance and Cold Tolerance.</title>
        <authorList>
            <person name="Chen X."/>
        </authorList>
    </citation>
    <scope>NUCLEOTIDE SEQUENCE [LARGE SCALE GENOMIC DNA]</scope>
    <source>
        <strain evidence="3">cv. Shandingzi</strain>
        <tissue evidence="2">Leaves</tissue>
    </source>
</reference>
<evidence type="ECO:0000313" key="2">
    <source>
        <dbReference type="EMBL" id="TQE06845.1"/>
    </source>
</evidence>
<dbReference type="AlphaFoldDB" id="A0A540N706"/>
<protein>
    <submittedName>
        <fullName evidence="2">Uncharacterized protein</fullName>
    </submittedName>
</protein>
<dbReference type="EMBL" id="VIEB01000096">
    <property type="protein sequence ID" value="TQE06845.1"/>
    <property type="molecule type" value="Genomic_DNA"/>
</dbReference>
<evidence type="ECO:0000313" key="3">
    <source>
        <dbReference type="Proteomes" id="UP000315295"/>
    </source>
</evidence>
<accession>A0A540N706</accession>
<comment type="caution">
    <text evidence="2">The sequence shown here is derived from an EMBL/GenBank/DDBJ whole genome shotgun (WGS) entry which is preliminary data.</text>
</comment>
<dbReference type="STRING" id="106549.A0A540N706"/>
<sequence>MLAPVSQPNMRQTQQLSALFRALLLPCSGLPTPKSTCGSAKTLMQQPHATFLTEFNNGDEMKTTAEDVLVAYKDAQDVALANLVPPISITSALILLLHSLSTQPGCSAPAQPTAPFSTTPKTPPSRLSLPHSTNHPLYVDTTLSLVLQLPDDLLSPSW</sequence>